<dbReference type="AlphaFoldDB" id="A0AAU7KAC8"/>
<evidence type="ECO:0008006" key="3">
    <source>
        <dbReference type="Google" id="ProtNLM"/>
    </source>
</evidence>
<dbReference type="EMBL" id="CP157485">
    <property type="protein sequence ID" value="XBO49450.1"/>
    <property type="molecule type" value="Genomic_DNA"/>
</dbReference>
<accession>A0AAU7KAC8</accession>
<reference evidence="2" key="1">
    <citation type="submission" date="2024-05" db="EMBL/GenBank/DDBJ databases">
        <authorList>
            <person name="Kim S."/>
            <person name="Heo J."/>
            <person name="Choi H."/>
            <person name="Choi Y."/>
            <person name="Kwon S.-W."/>
            <person name="Kim Y."/>
        </authorList>
    </citation>
    <scope>NUCLEOTIDE SEQUENCE</scope>
    <source>
        <strain evidence="2">KACC 23697</strain>
    </source>
</reference>
<proteinExistence type="predicted"/>
<sequence>MNRTLGIVLIVVGIAMLIWTGFSYTKKEKIVDAGPIQISADKEKSVNWPPYAGGIILIAGVIVFATAKNKN</sequence>
<evidence type="ECO:0000256" key="1">
    <source>
        <dbReference type="SAM" id="Phobius"/>
    </source>
</evidence>
<organism evidence="2">
    <name type="scientific">Pedobacter sp. KACC 23697</name>
    <dbReference type="NCBI Taxonomy" id="3149230"/>
    <lineage>
        <taxon>Bacteria</taxon>
        <taxon>Pseudomonadati</taxon>
        <taxon>Bacteroidota</taxon>
        <taxon>Sphingobacteriia</taxon>
        <taxon>Sphingobacteriales</taxon>
        <taxon>Sphingobacteriaceae</taxon>
        <taxon>Pedobacter</taxon>
    </lineage>
</organism>
<name>A0AAU7KAC8_9SPHI</name>
<feature type="transmembrane region" description="Helical" evidence="1">
    <location>
        <begin position="48"/>
        <end position="67"/>
    </location>
</feature>
<gene>
    <name evidence="2" type="ORF">ABEG20_07530</name>
</gene>
<evidence type="ECO:0000313" key="2">
    <source>
        <dbReference type="EMBL" id="XBO49450.1"/>
    </source>
</evidence>
<keyword evidence="1" id="KW-0472">Membrane</keyword>
<feature type="transmembrane region" description="Helical" evidence="1">
    <location>
        <begin position="7"/>
        <end position="25"/>
    </location>
</feature>
<keyword evidence="1" id="KW-0812">Transmembrane</keyword>
<protein>
    <recommendedName>
        <fullName evidence="3">DUF3185 family protein</fullName>
    </recommendedName>
</protein>
<keyword evidence="1" id="KW-1133">Transmembrane helix</keyword>
<dbReference type="RefSeq" id="WP_406826767.1">
    <property type="nucleotide sequence ID" value="NZ_CP157485.1"/>
</dbReference>